<dbReference type="InterPro" id="IPR029058">
    <property type="entry name" value="AB_hydrolase_fold"/>
</dbReference>
<keyword evidence="2 4" id="KW-0378">Hydrolase</keyword>
<feature type="domain" description="AB hydrolase-1" evidence="3">
    <location>
        <begin position="27"/>
        <end position="265"/>
    </location>
</feature>
<comment type="caution">
    <text evidence="4">The sequence shown here is derived from an EMBL/GenBank/DDBJ whole genome shotgun (WGS) entry which is preliminary data.</text>
</comment>
<evidence type="ECO:0000313" key="4">
    <source>
        <dbReference type="EMBL" id="PEG39194.1"/>
    </source>
</evidence>
<dbReference type="PRINTS" id="PR00111">
    <property type="entry name" value="ABHYDROLASE"/>
</dbReference>
<evidence type="ECO:0000259" key="3">
    <source>
        <dbReference type="Pfam" id="PF00561"/>
    </source>
</evidence>
<evidence type="ECO:0000256" key="1">
    <source>
        <dbReference type="ARBA" id="ARBA00010088"/>
    </source>
</evidence>
<dbReference type="AlphaFoldDB" id="A0A2A7N5N2"/>
<dbReference type="PANTHER" id="PTHR43798:SF33">
    <property type="entry name" value="HYDROLASE, PUTATIVE (AFU_ORTHOLOGUE AFUA_2G14860)-RELATED"/>
    <property type="match status" value="1"/>
</dbReference>
<evidence type="ECO:0000256" key="2">
    <source>
        <dbReference type="ARBA" id="ARBA00022801"/>
    </source>
</evidence>
<dbReference type="GO" id="GO:0004177">
    <property type="term" value="F:aminopeptidase activity"/>
    <property type="evidence" value="ECO:0007669"/>
    <property type="project" value="UniProtKB-EC"/>
</dbReference>
<keyword evidence="5" id="KW-1185">Reference proteome</keyword>
<dbReference type="PRINTS" id="PR00793">
    <property type="entry name" value="PROAMNOPTASE"/>
</dbReference>
<dbReference type="GO" id="GO:0006508">
    <property type="term" value="P:proteolysis"/>
    <property type="evidence" value="ECO:0007669"/>
    <property type="project" value="InterPro"/>
</dbReference>
<reference evidence="4 5" key="1">
    <citation type="submission" date="2017-10" db="EMBL/GenBank/DDBJ databases">
        <title>The new phylogeny of genus Mycobacterium.</title>
        <authorList>
            <person name="Tortoli E."/>
            <person name="Trovato A."/>
            <person name="Cirillo D.M."/>
        </authorList>
    </citation>
    <scope>NUCLEOTIDE SEQUENCE [LARGE SCALE GENOMIC DNA]</scope>
    <source>
        <strain evidence="4 5">CCUG37673</strain>
    </source>
</reference>
<dbReference type="EMBL" id="PDCP01000016">
    <property type="protein sequence ID" value="PEG39194.1"/>
    <property type="molecule type" value="Genomic_DNA"/>
</dbReference>
<dbReference type="InterPro" id="IPR002410">
    <property type="entry name" value="Peptidase_S33"/>
</dbReference>
<dbReference type="Gene3D" id="3.40.50.1820">
    <property type="entry name" value="alpha/beta hydrolase"/>
    <property type="match status" value="1"/>
</dbReference>
<dbReference type="Proteomes" id="UP000220914">
    <property type="component" value="Unassembled WGS sequence"/>
</dbReference>
<gene>
    <name evidence="4" type="ORF">CQY20_11555</name>
</gene>
<accession>A0A2A7N5N2</accession>
<dbReference type="InterPro" id="IPR050266">
    <property type="entry name" value="AB_hydrolase_sf"/>
</dbReference>
<dbReference type="PANTHER" id="PTHR43798">
    <property type="entry name" value="MONOACYLGLYCEROL LIPASE"/>
    <property type="match status" value="1"/>
</dbReference>
<organism evidence="4 5">
    <name type="scientific">Mycolicibacterium agri</name>
    <name type="common">Mycobacterium agri</name>
    <dbReference type="NCBI Taxonomy" id="36811"/>
    <lineage>
        <taxon>Bacteria</taxon>
        <taxon>Bacillati</taxon>
        <taxon>Actinomycetota</taxon>
        <taxon>Actinomycetes</taxon>
        <taxon>Mycobacteriales</taxon>
        <taxon>Mycobacteriaceae</taxon>
        <taxon>Mycolicibacterium</taxon>
    </lineage>
</organism>
<name>A0A2A7N5N2_MYCAG</name>
<protein>
    <submittedName>
        <fullName evidence="4">Alpha/beta hydrolase</fullName>
    </submittedName>
</protein>
<dbReference type="InterPro" id="IPR000073">
    <property type="entry name" value="AB_hydrolase_1"/>
</dbReference>
<dbReference type="OrthoDB" id="5431692at2"/>
<dbReference type="GO" id="GO:0016020">
    <property type="term" value="C:membrane"/>
    <property type="evidence" value="ECO:0007669"/>
    <property type="project" value="TreeGrafter"/>
</dbReference>
<sequence>MPPADGDYISLQGKEIHYIEQAGSGRAVVLIHGLPGTHKDFEPVLPLLQGRRVVAIDRPGFGWSKGGPLPYQQQIDMVHELVAKLSLGPAILVGHSYGGTLALGVARRYPQDVAKLVLVAPGAGGTRSKPFDLFDARYAQFSGLPVLRPVLDVTVNQVLKRVAATAGAANAFAPDKIDPTYQRRLLSVTMTTGNLAAFASEQLEFDDTSRWVDENVPQIRVPSTVIGASGDQLISIDHVQRLADTLPGAELITVDGSHMITYSHPDVVAVQVNDAAGG</sequence>
<proteinExistence type="inferred from homology"/>
<comment type="similarity">
    <text evidence="1">Belongs to the peptidase S33 family.</text>
</comment>
<evidence type="ECO:0000313" key="5">
    <source>
        <dbReference type="Proteomes" id="UP000220914"/>
    </source>
</evidence>
<dbReference type="SUPFAM" id="SSF53474">
    <property type="entry name" value="alpha/beta-Hydrolases"/>
    <property type="match status" value="1"/>
</dbReference>
<dbReference type="Pfam" id="PF00561">
    <property type="entry name" value="Abhydrolase_1"/>
    <property type="match status" value="1"/>
</dbReference>